<dbReference type="InterPro" id="IPR052039">
    <property type="entry name" value="Caspase-related_regulators"/>
</dbReference>
<dbReference type="Pfam" id="PF00656">
    <property type="entry name" value="Peptidase_C14"/>
    <property type="match status" value="1"/>
</dbReference>
<dbReference type="GO" id="GO:0004197">
    <property type="term" value="F:cysteine-type endopeptidase activity"/>
    <property type="evidence" value="ECO:0007669"/>
    <property type="project" value="InterPro"/>
</dbReference>
<gene>
    <name evidence="3" type="ORF">C1SCF055_LOCUS6941</name>
</gene>
<dbReference type="GO" id="GO:0006508">
    <property type="term" value="P:proteolysis"/>
    <property type="evidence" value="ECO:0007669"/>
    <property type="project" value="InterPro"/>
</dbReference>
<dbReference type="OrthoDB" id="412369at2759"/>
<evidence type="ECO:0000313" key="4">
    <source>
        <dbReference type="EMBL" id="CAL1132328.1"/>
    </source>
</evidence>
<evidence type="ECO:0000259" key="2">
    <source>
        <dbReference type="PROSITE" id="PS50208"/>
    </source>
</evidence>
<name>A0A9P1BV63_9DINO</name>
<comment type="caution">
    <text evidence="3">The sequence shown here is derived from an EMBL/GenBank/DDBJ whole genome shotgun (WGS) entry which is preliminary data.</text>
</comment>
<evidence type="ECO:0000313" key="3">
    <source>
        <dbReference type="EMBL" id="CAI3978953.1"/>
    </source>
</evidence>
<dbReference type="PANTHER" id="PTHR22576:SF37">
    <property type="entry name" value="MUCOSA-ASSOCIATED LYMPHOID TISSUE LYMPHOMA TRANSLOCATION PROTEIN 1"/>
    <property type="match status" value="1"/>
</dbReference>
<dbReference type="Gene3D" id="3.40.50.1460">
    <property type="match status" value="1"/>
</dbReference>
<reference evidence="3" key="1">
    <citation type="submission" date="2022-10" db="EMBL/GenBank/DDBJ databases">
        <authorList>
            <person name="Chen Y."/>
            <person name="Dougan E. K."/>
            <person name="Chan C."/>
            <person name="Rhodes N."/>
            <person name="Thang M."/>
        </authorList>
    </citation>
    <scope>NUCLEOTIDE SEQUENCE</scope>
</reference>
<protein>
    <submittedName>
        <fullName evidence="5">Caspase family p20 domain-containing protein</fullName>
    </submittedName>
</protein>
<sequence length="635" mass="69445">MSGSMPAIGRLSGTPPIHGNHFDHFQTCPAVSYPKHSEICTDLQCSSAGQVCLSCGWGPNSTNLAACCEKDDMPLPDKRGRYPCERQYVTTTAGIFCKFGCCTTGSTVCGDGCCKPGDSGATHNCGRSLPTRHGKGRKPCCVVEGSSPSKQEESGCCIRGDGLNCLQNETPCCLWTQGNERAQDPDPHSPCQPKNCSLYQACAHGEGYDCTEHGQRICCLRPGGARAASEADPCQPQEVDCQNRWTKCSHGVGSECSRNVGSACCLPPNNSSSNPCQEDCRNYTVPSLFQHWWFWIGPSILLMIFMLIPLALVRWRRRRAREVTQPANCQVDRPDRPPALVICNSKYEGNFDPLPWAMKDGESICRMLDKLGFHVIECNNLSESELHQSTQRLVTELQQGEFKTPVVPIYYAGHGTEVAGTQFLVPISAKDYSDPLISLDSLMECPAKAYLEDGSQIKPLYFCILDACRSQPRSQADRIKLAAAAASKKKQAVRRKQNLKPDFVILNACEAANWAQQCPDTGHGFLTKAFIDHGWREMPLSLLLETLMQQVEQETLQRATYQQKPELTKNCSTLHTRFLGPKMTLDVSSRSTSASCIDVSSLCSGSRGERSEGPAVMTSAMQALLSAPAESAPTG</sequence>
<feature type="domain" description="Caspase family p20" evidence="2">
    <location>
        <begin position="339"/>
        <end position="417"/>
    </location>
</feature>
<dbReference type="PANTHER" id="PTHR22576">
    <property type="entry name" value="MUCOSA ASSOCIATED LYMPHOID TISSUE LYMPHOMA TRANSLOCATION PROTEIN 1/PARACASPASE"/>
    <property type="match status" value="1"/>
</dbReference>
<evidence type="ECO:0000256" key="1">
    <source>
        <dbReference type="SAM" id="Phobius"/>
    </source>
</evidence>
<organism evidence="3">
    <name type="scientific">Cladocopium goreaui</name>
    <dbReference type="NCBI Taxonomy" id="2562237"/>
    <lineage>
        <taxon>Eukaryota</taxon>
        <taxon>Sar</taxon>
        <taxon>Alveolata</taxon>
        <taxon>Dinophyceae</taxon>
        <taxon>Suessiales</taxon>
        <taxon>Symbiodiniaceae</taxon>
        <taxon>Cladocopium</taxon>
    </lineage>
</organism>
<accession>A0A9P1BV63</accession>
<dbReference type="EMBL" id="CAMXCT030000446">
    <property type="protein sequence ID" value="CAL4766265.1"/>
    <property type="molecule type" value="Genomic_DNA"/>
</dbReference>
<feature type="transmembrane region" description="Helical" evidence="1">
    <location>
        <begin position="292"/>
        <end position="313"/>
    </location>
</feature>
<dbReference type="EMBL" id="CAMXCT010000446">
    <property type="protein sequence ID" value="CAI3978953.1"/>
    <property type="molecule type" value="Genomic_DNA"/>
</dbReference>
<evidence type="ECO:0000313" key="6">
    <source>
        <dbReference type="Proteomes" id="UP001152797"/>
    </source>
</evidence>
<reference evidence="4" key="2">
    <citation type="submission" date="2024-04" db="EMBL/GenBank/DDBJ databases">
        <authorList>
            <person name="Chen Y."/>
            <person name="Shah S."/>
            <person name="Dougan E. K."/>
            <person name="Thang M."/>
            <person name="Chan C."/>
        </authorList>
    </citation>
    <scope>NUCLEOTIDE SEQUENCE [LARGE SCALE GENOMIC DNA]</scope>
</reference>
<dbReference type="InterPro" id="IPR011600">
    <property type="entry name" value="Pept_C14_caspase"/>
</dbReference>
<keyword evidence="1" id="KW-0472">Membrane</keyword>
<keyword evidence="1" id="KW-0812">Transmembrane</keyword>
<keyword evidence="6" id="KW-1185">Reference proteome</keyword>
<dbReference type="InterPro" id="IPR029030">
    <property type="entry name" value="Caspase-like_dom_sf"/>
</dbReference>
<evidence type="ECO:0000313" key="5">
    <source>
        <dbReference type="EMBL" id="CAL4766265.1"/>
    </source>
</evidence>
<proteinExistence type="predicted"/>
<dbReference type="SUPFAM" id="SSF52129">
    <property type="entry name" value="Caspase-like"/>
    <property type="match status" value="1"/>
</dbReference>
<dbReference type="Proteomes" id="UP001152797">
    <property type="component" value="Unassembled WGS sequence"/>
</dbReference>
<dbReference type="EMBL" id="CAMXCT020000446">
    <property type="protein sequence ID" value="CAL1132328.1"/>
    <property type="molecule type" value="Genomic_DNA"/>
</dbReference>
<keyword evidence="1" id="KW-1133">Transmembrane helix</keyword>
<dbReference type="PROSITE" id="PS50208">
    <property type="entry name" value="CASPASE_P20"/>
    <property type="match status" value="1"/>
</dbReference>
<dbReference type="AlphaFoldDB" id="A0A9P1BV63"/>
<dbReference type="InterPro" id="IPR001309">
    <property type="entry name" value="Pept_C14_p20"/>
</dbReference>